<feature type="signal peptide" evidence="1">
    <location>
        <begin position="1"/>
        <end position="24"/>
    </location>
</feature>
<evidence type="ECO:0000313" key="3">
    <source>
        <dbReference type="Proteomes" id="UP000766336"/>
    </source>
</evidence>
<gene>
    <name evidence="2" type="ORF">KHU32_20075</name>
</gene>
<organism evidence="2 3">
    <name type="scientific">Roseococcus pinisoli</name>
    <dbReference type="NCBI Taxonomy" id="2835040"/>
    <lineage>
        <taxon>Bacteria</taxon>
        <taxon>Pseudomonadati</taxon>
        <taxon>Pseudomonadota</taxon>
        <taxon>Alphaproteobacteria</taxon>
        <taxon>Acetobacterales</taxon>
        <taxon>Roseomonadaceae</taxon>
        <taxon>Roseococcus</taxon>
    </lineage>
</organism>
<reference evidence="2 3" key="1">
    <citation type="submission" date="2021-05" db="EMBL/GenBank/DDBJ databases">
        <title>Roseococcus sp. XZZS9, whole genome shotgun sequencing project.</title>
        <authorList>
            <person name="Zhao G."/>
            <person name="Shen L."/>
        </authorList>
    </citation>
    <scope>NUCLEOTIDE SEQUENCE [LARGE SCALE GENOMIC DNA]</scope>
    <source>
        <strain evidence="2 3">XZZS9</strain>
    </source>
</reference>
<name>A0ABS5QIS0_9PROT</name>
<evidence type="ECO:0000256" key="1">
    <source>
        <dbReference type="SAM" id="SignalP"/>
    </source>
</evidence>
<protein>
    <submittedName>
        <fullName evidence="2">Uncharacterized protein</fullName>
    </submittedName>
</protein>
<dbReference type="Proteomes" id="UP000766336">
    <property type="component" value="Unassembled WGS sequence"/>
</dbReference>
<evidence type="ECO:0000313" key="2">
    <source>
        <dbReference type="EMBL" id="MBS7813251.1"/>
    </source>
</evidence>
<keyword evidence="3" id="KW-1185">Reference proteome</keyword>
<keyword evidence="1" id="KW-0732">Signal</keyword>
<feature type="chain" id="PRO_5046858578" evidence="1">
    <location>
        <begin position="25"/>
        <end position="48"/>
    </location>
</feature>
<comment type="caution">
    <text evidence="2">The sequence shown here is derived from an EMBL/GenBank/DDBJ whole genome shotgun (WGS) entry which is preliminary data.</text>
</comment>
<dbReference type="RefSeq" id="WP_213671942.1">
    <property type="nucleotide sequence ID" value="NZ_JAHCDA010000004.1"/>
</dbReference>
<proteinExistence type="predicted"/>
<sequence>MRRADTAVAGVLALALAASAIALAEAGSKGLPEDVICRVGVERGAPAR</sequence>
<dbReference type="EMBL" id="JAHCDA010000004">
    <property type="protein sequence ID" value="MBS7813251.1"/>
    <property type="molecule type" value="Genomic_DNA"/>
</dbReference>
<accession>A0ABS5QIS0</accession>